<reference evidence="1" key="1">
    <citation type="journal article" date="2023" name="Nat. Commun.">
        <title>Diploid and tetraploid genomes of Acorus and the evolution of monocots.</title>
        <authorList>
            <person name="Ma L."/>
            <person name="Liu K.W."/>
            <person name="Li Z."/>
            <person name="Hsiao Y.Y."/>
            <person name="Qi Y."/>
            <person name="Fu T."/>
            <person name="Tang G.D."/>
            <person name="Zhang D."/>
            <person name="Sun W.H."/>
            <person name="Liu D.K."/>
            <person name="Li Y."/>
            <person name="Chen G.Z."/>
            <person name="Liu X.D."/>
            <person name="Liao X.Y."/>
            <person name="Jiang Y.T."/>
            <person name="Yu X."/>
            <person name="Hao Y."/>
            <person name="Huang J."/>
            <person name="Zhao X.W."/>
            <person name="Ke S."/>
            <person name="Chen Y.Y."/>
            <person name="Wu W.L."/>
            <person name="Hsu J.L."/>
            <person name="Lin Y.F."/>
            <person name="Huang M.D."/>
            <person name="Li C.Y."/>
            <person name="Huang L."/>
            <person name="Wang Z.W."/>
            <person name="Zhao X."/>
            <person name="Zhong W.Y."/>
            <person name="Peng D.H."/>
            <person name="Ahmad S."/>
            <person name="Lan S."/>
            <person name="Zhang J.S."/>
            <person name="Tsai W.C."/>
            <person name="Van de Peer Y."/>
            <person name="Liu Z.J."/>
        </authorList>
    </citation>
    <scope>NUCLEOTIDE SEQUENCE</scope>
    <source>
        <strain evidence="1">CP</strain>
    </source>
</reference>
<keyword evidence="2" id="KW-1185">Reference proteome</keyword>
<protein>
    <submittedName>
        <fullName evidence="1">Uncharacterized protein</fullName>
    </submittedName>
</protein>
<reference evidence="1" key="2">
    <citation type="submission" date="2023-06" db="EMBL/GenBank/DDBJ databases">
        <authorList>
            <person name="Ma L."/>
            <person name="Liu K.-W."/>
            <person name="Li Z."/>
            <person name="Hsiao Y.-Y."/>
            <person name="Qi Y."/>
            <person name="Fu T."/>
            <person name="Tang G."/>
            <person name="Zhang D."/>
            <person name="Sun W.-H."/>
            <person name="Liu D.-K."/>
            <person name="Li Y."/>
            <person name="Chen G.-Z."/>
            <person name="Liu X.-D."/>
            <person name="Liao X.-Y."/>
            <person name="Jiang Y.-T."/>
            <person name="Yu X."/>
            <person name="Hao Y."/>
            <person name="Huang J."/>
            <person name="Zhao X.-W."/>
            <person name="Ke S."/>
            <person name="Chen Y.-Y."/>
            <person name="Wu W.-L."/>
            <person name="Hsu J.-L."/>
            <person name="Lin Y.-F."/>
            <person name="Huang M.-D."/>
            <person name="Li C.-Y."/>
            <person name="Huang L."/>
            <person name="Wang Z.-W."/>
            <person name="Zhao X."/>
            <person name="Zhong W.-Y."/>
            <person name="Peng D.-H."/>
            <person name="Ahmad S."/>
            <person name="Lan S."/>
            <person name="Zhang J.-S."/>
            <person name="Tsai W.-C."/>
            <person name="Van De Peer Y."/>
            <person name="Liu Z.-J."/>
        </authorList>
    </citation>
    <scope>NUCLEOTIDE SEQUENCE</scope>
    <source>
        <strain evidence="1">CP</strain>
        <tissue evidence="1">Leaves</tissue>
    </source>
</reference>
<proteinExistence type="predicted"/>
<comment type="caution">
    <text evidence="1">The sequence shown here is derived from an EMBL/GenBank/DDBJ whole genome shotgun (WGS) entry which is preliminary data.</text>
</comment>
<dbReference type="AlphaFoldDB" id="A0AAV9DVA1"/>
<organism evidence="1 2">
    <name type="scientific">Acorus calamus</name>
    <name type="common">Sweet flag</name>
    <dbReference type="NCBI Taxonomy" id="4465"/>
    <lineage>
        <taxon>Eukaryota</taxon>
        <taxon>Viridiplantae</taxon>
        <taxon>Streptophyta</taxon>
        <taxon>Embryophyta</taxon>
        <taxon>Tracheophyta</taxon>
        <taxon>Spermatophyta</taxon>
        <taxon>Magnoliopsida</taxon>
        <taxon>Liliopsida</taxon>
        <taxon>Acoraceae</taxon>
        <taxon>Acorus</taxon>
    </lineage>
</organism>
<dbReference type="EMBL" id="JAUJYO010000010">
    <property type="protein sequence ID" value="KAK1305586.1"/>
    <property type="molecule type" value="Genomic_DNA"/>
</dbReference>
<dbReference type="Proteomes" id="UP001180020">
    <property type="component" value="Unassembled WGS sequence"/>
</dbReference>
<accession>A0AAV9DVA1</accession>
<name>A0AAV9DVA1_ACOCL</name>
<evidence type="ECO:0000313" key="1">
    <source>
        <dbReference type="EMBL" id="KAK1305586.1"/>
    </source>
</evidence>
<sequence>MFESPRKGRTFTNTSIVLPSGSGTSLAKLCRRSKEGDRLTSAPLGEAKKYEKDVKLYWNIYQVKVFEQWSCYLMDGSNANINHPLSEAVVPTKPKIP</sequence>
<evidence type="ECO:0000313" key="2">
    <source>
        <dbReference type="Proteomes" id="UP001180020"/>
    </source>
</evidence>
<gene>
    <name evidence="1" type="ORF">QJS10_CPA10g02061</name>
</gene>